<dbReference type="EMBL" id="QGGY01000015">
    <property type="protein sequence ID" value="PWJ72883.1"/>
    <property type="molecule type" value="Genomic_DNA"/>
</dbReference>
<proteinExistence type="predicted"/>
<comment type="caution">
    <text evidence="3">The sequence shown here is derived from an EMBL/GenBank/DDBJ whole genome shotgun (WGS) entry which is preliminary data.</text>
</comment>
<dbReference type="InterPro" id="IPR038071">
    <property type="entry name" value="UROD/MetE-like_sf"/>
</dbReference>
<dbReference type="InterPro" id="IPR000257">
    <property type="entry name" value="Uroporphyrinogen_deCOase"/>
</dbReference>
<keyword evidence="4" id="KW-1185">Reference proteome</keyword>
<organism evidence="3 4">
    <name type="scientific">Murimonas intestini</name>
    <dbReference type="NCBI Taxonomy" id="1337051"/>
    <lineage>
        <taxon>Bacteria</taxon>
        <taxon>Bacillati</taxon>
        <taxon>Bacillota</taxon>
        <taxon>Clostridia</taxon>
        <taxon>Lachnospirales</taxon>
        <taxon>Lachnospiraceae</taxon>
        <taxon>Murimonas</taxon>
    </lineage>
</organism>
<dbReference type="GO" id="GO:0004853">
    <property type="term" value="F:uroporphyrinogen decarboxylase activity"/>
    <property type="evidence" value="ECO:0007669"/>
    <property type="project" value="InterPro"/>
</dbReference>
<gene>
    <name evidence="3" type="ORF">C7383_11533</name>
</gene>
<dbReference type="SUPFAM" id="SSF51726">
    <property type="entry name" value="UROD/MetE-like"/>
    <property type="match status" value="1"/>
</dbReference>
<dbReference type="InterPro" id="IPR052024">
    <property type="entry name" value="Methanogen_methyltrans"/>
</dbReference>
<evidence type="ECO:0000256" key="1">
    <source>
        <dbReference type="SAM" id="MobiDB-lite"/>
    </source>
</evidence>
<dbReference type="Gene3D" id="3.20.20.210">
    <property type="match status" value="1"/>
</dbReference>
<dbReference type="GO" id="GO:0006779">
    <property type="term" value="P:porphyrin-containing compound biosynthetic process"/>
    <property type="evidence" value="ECO:0007669"/>
    <property type="project" value="InterPro"/>
</dbReference>
<dbReference type="PANTHER" id="PTHR47099">
    <property type="entry name" value="METHYLCOBAMIDE:COM METHYLTRANSFERASE MTBA"/>
    <property type="match status" value="1"/>
</dbReference>
<accession>A0AB73SZH1</accession>
<feature type="domain" description="Uroporphyrinogen decarboxylase (URO-D)" evidence="2">
    <location>
        <begin position="4"/>
        <end position="281"/>
    </location>
</feature>
<evidence type="ECO:0000313" key="3">
    <source>
        <dbReference type="EMBL" id="PWJ72883.1"/>
    </source>
</evidence>
<sequence>MITHKARLQAAIEGRVADRPPCAMWGPHFNLEDRNVKDFTQATIHYQDNYDFDFIKVMPNGVYFTEDFGQVIRPSESYTDDTWMNTVRFAVNDPHEWAKIKVPDLKKGALAREIEVVKRLCDHYKGDVPVLPTIFSNIVWMCEMTAGHFHQEVIASQFKYSEKYARMGMEVVAETNERLMEAFVDAGADGFFLGYQMGLYEKMGKEMYEECAGKYDLRNLEAVKGKTWFNLAHLCHGDRASASQFLDYPVQAFNWADTHREHCSLEEMRQVTDKVLVGGLDHDRGSSGYLSITGGGSGSGTDLSGPSREEVKKTVRRRLETAMKAAGPKFVLSGGCGWNHDALHRFCLVREVLDEVAEEIAAGRDFYSSEK</sequence>
<dbReference type="AlphaFoldDB" id="A0AB73SZH1"/>
<name>A0AB73SZH1_9FIRM</name>
<evidence type="ECO:0000313" key="4">
    <source>
        <dbReference type="Proteomes" id="UP000245412"/>
    </source>
</evidence>
<protein>
    <submittedName>
        <fullName evidence="3">Uroporphyrinogen decarboxylase</fullName>
    </submittedName>
</protein>
<dbReference type="Pfam" id="PF01208">
    <property type="entry name" value="URO-D"/>
    <property type="match status" value="1"/>
</dbReference>
<dbReference type="PANTHER" id="PTHR47099:SF1">
    <property type="entry name" value="METHYLCOBAMIDE:COM METHYLTRANSFERASE MTBA"/>
    <property type="match status" value="1"/>
</dbReference>
<evidence type="ECO:0000259" key="2">
    <source>
        <dbReference type="Pfam" id="PF01208"/>
    </source>
</evidence>
<dbReference type="RefSeq" id="WP_109748155.1">
    <property type="nucleotide sequence ID" value="NZ_JANKBI010000015.1"/>
</dbReference>
<feature type="region of interest" description="Disordered" evidence="1">
    <location>
        <begin position="289"/>
        <end position="310"/>
    </location>
</feature>
<dbReference type="Proteomes" id="UP000245412">
    <property type="component" value="Unassembled WGS sequence"/>
</dbReference>
<reference evidence="3 4" key="1">
    <citation type="submission" date="2018-05" db="EMBL/GenBank/DDBJ databases">
        <authorList>
            <person name="Goeker M."/>
            <person name="Huntemann M."/>
            <person name="Clum A."/>
            <person name="Pillay M."/>
            <person name="Palaniappan K."/>
            <person name="Varghese N."/>
            <person name="Mikhailova N."/>
            <person name="Stamatis D."/>
            <person name="Reddy T."/>
            <person name="Daum C."/>
            <person name="Shapiro N."/>
            <person name="Ivanova N."/>
            <person name="Kyrpides N."/>
            <person name="Woyke T."/>
        </authorList>
    </citation>
    <scope>NUCLEOTIDE SEQUENCE [LARGE SCALE GENOMIC DNA]</scope>
    <source>
        <strain evidence="3 4">DSM 26524</strain>
    </source>
</reference>